<feature type="transmembrane region" description="Helical" evidence="11">
    <location>
        <begin position="74"/>
        <end position="95"/>
    </location>
</feature>
<keyword evidence="2" id="KW-1003">Cell membrane</keyword>
<keyword evidence="3" id="KW-0444">Lipid biosynthesis</keyword>
<dbReference type="Proteomes" id="UP000199664">
    <property type="component" value="Unassembled WGS sequence"/>
</dbReference>
<evidence type="ECO:0000256" key="3">
    <source>
        <dbReference type="ARBA" id="ARBA00022516"/>
    </source>
</evidence>
<feature type="domain" description="EamA" evidence="12">
    <location>
        <begin position="47"/>
        <end position="117"/>
    </location>
</feature>
<reference evidence="14" key="1">
    <citation type="submission" date="2016-10" db="EMBL/GenBank/DDBJ databases">
        <authorList>
            <person name="Varghese N."/>
            <person name="Submissions S."/>
        </authorList>
    </citation>
    <scope>NUCLEOTIDE SEQUENCE [LARGE SCALE GENOMIC DNA]</scope>
    <source>
        <strain evidence="14">LMG 26383,CCUG 61248,R- 45681</strain>
    </source>
</reference>
<dbReference type="GO" id="GO:0009103">
    <property type="term" value="P:lipopolysaccharide biosynthetic process"/>
    <property type="evidence" value="ECO:0007669"/>
    <property type="project" value="UniProtKB-KW"/>
</dbReference>
<name>A0A1H7T036_9HYPH</name>
<evidence type="ECO:0000313" key="14">
    <source>
        <dbReference type="Proteomes" id="UP000199664"/>
    </source>
</evidence>
<dbReference type="PANTHER" id="PTHR30561">
    <property type="entry name" value="SMR FAMILY PROTON-DEPENDENT DRUG EFFLUX TRANSPORTER SUGE"/>
    <property type="match status" value="1"/>
</dbReference>
<keyword evidence="8 11" id="KW-1133">Transmembrane helix</keyword>
<evidence type="ECO:0000256" key="2">
    <source>
        <dbReference type="ARBA" id="ARBA00022475"/>
    </source>
</evidence>
<evidence type="ECO:0000313" key="13">
    <source>
        <dbReference type="EMBL" id="SEL77849.1"/>
    </source>
</evidence>
<comment type="subcellular location">
    <subcellularLocation>
        <location evidence="1">Cell membrane</location>
        <topology evidence="1">Multi-pass membrane protein</topology>
    </subcellularLocation>
</comment>
<evidence type="ECO:0000256" key="4">
    <source>
        <dbReference type="ARBA" id="ARBA00022519"/>
    </source>
</evidence>
<dbReference type="SUPFAM" id="SSF103481">
    <property type="entry name" value="Multidrug resistance efflux transporter EmrE"/>
    <property type="match status" value="1"/>
</dbReference>
<evidence type="ECO:0000256" key="1">
    <source>
        <dbReference type="ARBA" id="ARBA00004651"/>
    </source>
</evidence>
<evidence type="ECO:0000256" key="8">
    <source>
        <dbReference type="ARBA" id="ARBA00022989"/>
    </source>
</evidence>
<sequence length="120" mass="12855">MNTTIILWFVASIICDVAGQILFKIGADRLPQGADFRATAAAVARCGWITAGLATYVAEFFIWLRILAEVPLSIAFPIASANFLAITLASAVVLGERVGRRQWLGSFLITCGVIIVARTA</sequence>
<dbReference type="RefSeq" id="WP_091836638.1">
    <property type="nucleotide sequence ID" value="NZ_FOAN01000005.1"/>
</dbReference>
<feature type="transmembrane region" description="Helical" evidence="11">
    <location>
        <begin position="6"/>
        <end position="25"/>
    </location>
</feature>
<dbReference type="InterPro" id="IPR037185">
    <property type="entry name" value="EmrE-like"/>
</dbReference>
<dbReference type="EMBL" id="FOAN01000005">
    <property type="protein sequence ID" value="SEL77849.1"/>
    <property type="molecule type" value="Genomic_DNA"/>
</dbReference>
<dbReference type="Pfam" id="PF00892">
    <property type="entry name" value="EamA"/>
    <property type="match status" value="1"/>
</dbReference>
<keyword evidence="5" id="KW-0441">Lipid A biosynthesis</keyword>
<keyword evidence="7" id="KW-0448">Lipopolysaccharide biosynthesis</keyword>
<evidence type="ECO:0000256" key="11">
    <source>
        <dbReference type="SAM" id="Phobius"/>
    </source>
</evidence>
<evidence type="ECO:0000256" key="6">
    <source>
        <dbReference type="ARBA" id="ARBA00022692"/>
    </source>
</evidence>
<organism evidence="13 14">
    <name type="scientific">Bosea lupini</name>
    <dbReference type="NCBI Taxonomy" id="1036779"/>
    <lineage>
        <taxon>Bacteria</taxon>
        <taxon>Pseudomonadati</taxon>
        <taxon>Pseudomonadota</taxon>
        <taxon>Alphaproteobacteria</taxon>
        <taxon>Hyphomicrobiales</taxon>
        <taxon>Boseaceae</taxon>
        <taxon>Bosea</taxon>
    </lineage>
</organism>
<dbReference type="GO" id="GO:0022857">
    <property type="term" value="F:transmembrane transporter activity"/>
    <property type="evidence" value="ECO:0007669"/>
    <property type="project" value="InterPro"/>
</dbReference>
<dbReference type="InterPro" id="IPR000620">
    <property type="entry name" value="EamA_dom"/>
</dbReference>
<evidence type="ECO:0000256" key="7">
    <source>
        <dbReference type="ARBA" id="ARBA00022985"/>
    </source>
</evidence>
<dbReference type="GO" id="GO:0009245">
    <property type="term" value="P:lipid A biosynthetic process"/>
    <property type="evidence" value="ECO:0007669"/>
    <property type="project" value="UniProtKB-KW"/>
</dbReference>
<dbReference type="Gene3D" id="1.10.3730.20">
    <property type="match status" value="1"/>
</dbReference>
<dbReference type="OrthoDB" id="7305588at2"/>
<feature type="transmembrane region" description="Helical" evidence="11">
    <location>
        <begin position="46"/>
        <end position="68"/>
    </location>
</feature>
<proteinExistence type="predicted"/>
<dbReference type="GO" id="GO:0005886">
    <property type="term" value="C:plasma membrane"/>
    <property type="evidence" value="ECO:0007669"/>
    <property type="project" value="UniProtKB-SubCell"/>
</dbReference>
<evidence type="ECO:0000256" key="10">
    <source>
        <dbReference type="ARBA" id="ARBA00023136"/>
    </source>
</evidence>
<accession>A0A1H7T036</accession>
<evidence type="ECO:0000256" key="5">
    <source>
        <dbReference type="ARBA" id="ARBA00022556"/>
    </source>
</evidence>
<feature type="transmembrane region" description="Helical" evidence="11">
    <location>
        <begin position="102"/>
        <end position="119"/>
    </location>
</feature>
<keyword evidence="10 11" id="KW-0472">Membrane</keyword>
<keyword evidence="4" id="KW-0997">Cell inner membrane</keyword>
<dbReference type="AlphaFoldDB" id="A0A1H7T036"/>
<dbReference type="PANTHER" id="PTHR30561:SF9">
    <property type="entry name" value="4-AMINO-4-DEOXY-L-ARABINOSE-PHOSPHOUNDECAPRENOL FLIPPASE SUBUNIT ARNF-RELATED"/>
    <property type="match status" value="1"/>
</dbReference>
<dbReference type="STRING" id="1036779.SAMN04515666_105287"/>
<evidence type="ECO:0000256" key="9">
    <source>
        <dbReference type="ARBA" id="ARBA00023098"/>
    </source>
</evidence>
<keyword evidence="9" id="KW-0443">Lipid metabolism</keyword>
<keyword evidence="14" id="KW-1185">Reference proteome</keyword>
<protein>
    <submittedName>
        <fullName evidence="13">EamA-like transporter family protein</fullName>
    </submittedName>
</protein>
<evidence type="ECO:0000259" key="12">
    <source>
        <dbReference type="Pfam" id="PF00892"/>
    </source>
</evidence>
<keyword evidence="6 11" id="KW-0812">Transmembrane</keyword>
<gene>
    <name evidence="13" type="ORF">SAMN04515666_105287</name>
</gene>
<dbReference type="InterPro" id="IPR000390">
    <property type="entry name" value="Small_drug/metabolite_transptr"/>
</dbReference>